<keyword evidence="1" id="KW-0812">Transmembrane</keyword>
<dbReference type="Proteomes" id="UP000756921">
    <property type="component" value="Unassembled WGS sequence"/>
</dbReference>
<name>A0A9P6GHN5_9PLEO</name>
<organism evidence="2 3">
    <name type="scientific">Paraphaeosphaeria minitans</name>
    <dbReference type="NCBI Taxonomy" id="565426"/>
    <lineage>
        <taxon>Eukaryota</taxon>
        <taxon>Fungi</taxon>
        <taxon>Dikarya</taxon>
        <taxon>Ascomycota</taxon>
        <taxon>Pezizomycotina</taxon>
        <taxon>Dothideomycetes</taxon>
        <taxon>Pleosporomycetidae</taxon>
        <taxon>Pleosporales</taxon>
        <taxon>Massarineae</taxon>
        <taxon>Didymosphaeriaceae</taxon>
        <taxon>Paraphaeosphaeria</taxon>
    </lineage>
</organism>
<comment type="caution">
    <text evidence="2">The sequence shown here is derived from an EMBL/GenBank/DDBJ whole genome shotgun (WGS) entry which is preliminary data.</text>
</comment>
<evidence type="ECO:0008006" key="4">
    <source>
        <dbReference type="Google" id="ProtNLM"/>
    </source>
</evidence>
<dbReference type="PANTHER" id="PTHR34846">
    <property type="entry name" value="4-CARBOXYMUCONOLACTONE DECARBOXYLASE FAMILY PROTEIN (AFU_ORTHOLOGUE AFUA_6G11590)"/>
    <property type="match status" value="1"/>
</dbReference>
<dbReference type="AlphaFoldDB" id="A0A9P6GHN5"/>
<evidence type="ECO:0000256" key="1">
    <source>
        <dbReference type="SAM" id="Phobius"/>
    </source>
</evidence>
<feature type="transmembrane region" description="Helical" evidence="1">
    <location>
        <begin position="178"/>
        <end position="198"/>
    </location>
</feature>
<keyword evidence="1" id="KW-1133">Transmembrane helix</keyword>
<dbReference type="SUPFAM" id="SSF69118">
    <property type="entry name" value="AhpD-like"/>
    <property type="match status" value="1"/>
</dbReference>
<dbReference type="InterPro" id="IPR029032">
    <property type="entry name" value="AhpD-like"/>
</dbReference>
<proteinExistence type="predicted"/>
<reference evidence="2" key="1">
    <citation type="journal article" date="2020" name="Mol. Plant Microbe Interact.">
        <title>Genome Sequence of the Biocontrol Agent Coniothyrium minitans strain Conio (IMI 134523).</title>
        <authorList>
            <person name="Patel D."/>
            <person name="Shittu T.A."/>
            <person name="Baroncelli R."/>
            <person name="Muthumeenakshi S."/>
            <person name="Osborne T.H."/>
            <person name="Janganan T.K."/>
            <person name="Sreenivasaprasad S."/>
        </authorList>
    </citation>
    <scope>NUCLEOTIDE SEQUENCE</scope>
    <source>
        <strain evidence="2">Conio</strain>
    </source>
</reference>
<dbReference type="Gene3D" id="1.20.1290.10">
    <property type="entry name" value="AhpD-like"/>
    <property type="match status" value="1"/>
</dbReference>
<accession>A0A9P6GHN5</accession>
<evidence type="ECO:0000313" key="2">
    <source>
        <dbReference type="EMBL" id="KAF9735887.1"/>
    </source>
</evidence>
<protein>
    <recommendedName>
        <fullName evidence="4">Carboxymuconolactone decarboxylase-like domain-containing protein</fullName>
    </recommendedName>
</protein>
<gene>
    <name evidence="2" type="ORF">PMIN01_05802</name>
</gene>
<keyword evidence="1" id="KW-0472">Membrane</keyword>
<dbReference type="OrthoDB" id="2567457at2759"/>
<sequence length="208" mass="22039">MGSEQKEHENAPEARFPVVAASALSAAQKPVHDHIAQVSEFVFGAEPPFEWTDKEGGLIGPYPVLLYTPSTGTGFFDHAIKLGTDTRLPIRVKEFAILAVGGHFDAAYENYAHTRLAKLIGLRDDQVADALAGREAQDSAPGEVAAFRLALAMVGGKGPVGESVWKGVRESFSREQSAALVFLISSYAYVAMALNAAGAPAPASVMPE</sequence>
<keyword evidence="3" id="KW-1185">Reference proteome</keyword>
<dbReference type="EMBL" id="WJXW01000005">
    <property type="protein sequence ID" value="KAF9735887.1"/>
    <property type="molecule type" value="Genomic_DNA"/>
</dbReference>
<evidence type="ECO:0000313" key="3">
    <source>
        <dbReference type="Proteomes" id="UP000756921"/>
    </source>
</evidence>
<dbReference type="PANTHER" id="PTHR34846:SF11">
    <property type="entry name" value="4-CARBOXYMUCONOLACTONE DECARBOXYLASE FAMILY PROTEIN (AFU_ORTHOLOGUE AFUA_6G11590)"/>
    <property type="match status" value="1"/>
</dbReference>